<protein>
    <submittedName>
        <fullName evidence="7">Histidine kinase</fullName>
    </submittedName>
</protein>
<keyword evidence="1" id="KW-0902">Two-component regulatory system</keyword>
<dbReference type="PANTHER" id="PTHR35807">
    <property type="entry name" value="TRANSCRIPTIONAL REGULATOR REDD-RELATED"/>
    <property type="match status" value="1"/>
</dbReference>
<proteinExistence type="predicted"/>
<dbReference type="PATRIC" id="fig|162209.4.peg.5034"/>
<evidence type="ECO:0000256" key="3">
    <source>
        <dbReference type="ARBA" id="ARBA00023125"/>
    </source>
</evidence>
<dbReference type="PANTHER" id="PTHR35807:SF1">
    <property type="entry name" value="TRANSCRIPTIONAL REGULATOR REDD"/>
    <property type="match status" value="1"/>
</dbReference>
<reference evidence="8" key="1">
    <citation type="submission" date="2015-12" db="EMBL/GenBank/DDBJ databases">
        <title>Complete genome sequences of two moderately thermophilic Paenibacillus species.</title>
        <authorList>
            <person name="Butler R.III."/>
            <person name="Wang J."/>
            <person name="Stark B.C."/>
            <person name="Pombert J.-F."/>
        </authorList>
    </citation>
    <scope>NUCLEOTIDE SEQUENCE [LARGE SCALE GENOMIC DNA]</scope>
    <source>
        <strain evidence="8">32O-Y</strain>
    </source>
</reference>
<dbReference type="KEGG" id="pnp:IJ22_47820"/>
<dbReference type="Proteomes" id="UP000061660">
    <property type="component" value="Chromosome"/>
</dbReference>
<dbReference type="AlphaFoldDB" id="A0A0U2W960"/>
<dbReference type="PROSITE" id="PS50110">
    <property type="entry name" value="RESPONSE_REGULATORY"/>
    <property type="match status" value="1"/>
</dbReference>
<evidence type="ECO:0000256" key="4">
    <source>
        <dbReference type="ARBA" id="ARBA00023163"/>
    </source>
</evidence>
<dbReference type="Gene3D" id="1.10.10.10">
    <property type="entry name" value="Winged helix-like DNA-binding domain superfamily/Winged helix DNA-binding domain"/>
    <property type="match status" value="1"/>
</dbReference>
<keyword evidence="4" id="KW-0804">Transcription</keyword>
<organism evidence="7 8">
    <name type="scientific">Paenibacillus naphthalenovorans</name>
    <dbReference type="NCBI Taxonomy" id="162209"/>
    <lineage>
        <taxon>Bacteria</taxon>
        <taxon>Bacillati</taxon>
        <taxon>Bacillota</taxon>
        <taxon>Bacilli</taxon>
        <taxon>Bacillales</taxon>
        <taxon>Paenibacillaceae</taxon>
        <taxon>Paenibacillus</taxon>
    </lineage>
</organism>
<gene>
    <name evidence="7" type="ORF">IJ22_47820</name>
</gene>
<feature type="modified residue" description="4-aspartylphosphate" evidence="5">
    <location>
        <position position="54"/>
    </location>
</feature>
<evidence type="ECO:0000256" key="2">
    <source>
        <dbReference type="ARBA" id="ARBA00023015"/>
    </source>
</evidence>
<dbReference type="InterPro" id="IPR001789">
    <property type="entry name" value="Sig_transdc_resp-reg_receiver"/>
</dbReference>
<dbReference type="EMBL" id="CP013652">
    <property type="protein sequence ID" value="ALS25044.1"/>
    <property type="molecule type" value="Genomic_DNA"/>
</dbReference>
<dbReference type="InterPro" id="IPR036388">
    <property type="entry name" value="WH-like_DNA-bd_sf"/>
</dbReference>
<dbReference type="InterPro" id="IPR051677">
    <property type="entry name" value="AfsR-DnrI-RedD_regulator"/>
</dbReference>
<dbReference type="InterPro" id="IPR005158">
    <property type="entry name" value="BTAD"/>
</dbReference>
<dbReference type="SUPFAM" id="SSF48452">
    <property type="entry name" value="TPR-like"/>
    <property type="match status" value="1"/>
</dbReference>
<name>A0A0U2W960_9BACL</name>
<dbReference type="Pfam" id="PF03704">
    <property type="entry name" value="BTAD"/>
    <property type="match status" value="1"/>
</dbReference>
<evidence type="ECO:0000259" key="6">
    <source>
        <dbReference type="PROSITE" id="PS50110"/>
    </source>
</evidence>
<dbReference type="InterPro" id="IPR011006">
    <property type="entry name" value="CheY-like_superfamily"/>
</dbReference>
<dbReference type="GO" id="GO:0000160">
    <property type="term" value="P:phosphorelay signal transduction system"/>
    <property type="evidence" value="ECO:0007669"/>
    <property type="project" value="UniProtKB-KW"/>
</dbReference>
<accession>A0A0U2W960</accession>
<dbReference type="RefSeq" id="WP_062410502.1">
    <property type="nucleotide sequence ID" value="NZ_CP013652.1"/>
</dbReference>
<sequence>MIRVLLVDDEEDALNLLEILLGQIGDVKVVGRFVNPVRAIEALDTTPVDAVFLDNQMPGMTGMEAARKIRAIQPQMPIVFTTAYAEYAVEAFEIQSTDYLLKPITMSRLQHAVSRIKQTVSAIRARPDASVRPLIRCMGGFSIRLPHADNQLLPWKTNKEKEVCAFLIHHEGTPADTALIIESIWPGYDVKKAKTYLYTCLSYLRRSLQEHDVPINVDKAGNGFAIRLDGAAADVTAFERMLDDMLSAEEPDERLYDKINGLYKGEYMEGCDYSWALARQETIKAKYIRSLRRMHRLFRKRGRAALAADSLQRVLAIAPDSEADGRELIRLHLEAGNRNEALRVYRQLEQVIRDQLGVALEEETVRLHGQMGWSG</sequence>
<dbReference type="SUPFAM" id="SSF46894">
    <property type="entry name" value="C-terminal effector domain of the bipartite response regulators"/>
    <property type="match status" value="1"/>
</dbReference>
<dbReference type="SUPFAM" id="SSF52172">
    <property type="entry name" value="CheY-like"/>
    <property type="match status" value="1"/>
</dbReference>
<dbReference type="GO" id="GO:0006355">
    <property type="term" value="P:regulation of DNA-templated transcription"/>
    <property type="evidence" value="ECO:0007669"/>
    <property type="project" value="InterPro"/>
</dbReference>
<feature type="domain" description="Response regulatory" evidence="6">
    <location>
        <begin position="3"/>
        <end position="117"/>
    </location>
</feature>
<evidence type="ECO:0000256" key="1">
    <source>
        <dbReference type="ARBA" id="ARBA00023012"/>
    </source>
</evidence>
<evidence type="ECO:0000256" key="5">
    <source>
        <dbReference type="PROSITE-ProRule" id="PRU00169"/>
    </source>
</evidence>
<dbReference type="InterPro" id="IPR016032">
    <property type="entry name" value="Sig_transdc_resp-reg_C-effctor"/>
</dbReference>
<dbReference type="Pfam" id="PF00072">
    <property type="entry name" value="Response_reg"/>
    <property type="match status" value="1"/>
</dbReference>
<dbReference type="InterPro" id="IPR011990">
    <property type="entry name" value="TPR-like_helical_dom_sf"/>
</dbReference>
<evidence type="ECO:0000313" key="8">
    <source>
        <dbReference type="Proteomes" id="UP000061660"/>
    </source>
</evidence>
<reference evidence="7 8" key="2">
    <citation type="journal article" date="2016" name="Genome Announc.">
        <title>Complete Genome Sequences of Two Interactive Moderate Thermophiles, Paenibacillus napthalenovorans 32O-Y and Paenibacillus sp. 32O-W.</title>
        <authorList>
            <person name="Butler R.R.III."/>
            <person name="Wang J."/>
            <person name="Stark B.C."/>
            <person name="Pombert J.F."/>
        </authorList>
    </citation>
    <scope>NUCLEOTIDE SEQUENCE [LARGE SCALE GENOMIC DNA]</scope>
    <source>
        <strain evidence="7 8">32O-Y</strain>
    </source>
</reference>
<keyword evidence="7" id="KW-0808">Transferase</keyword>
<dbReference type="SMART" id="SM01043">
    <property type="entry name" value="BTAD"/>
    <property type="match status" value="1"/>
</dbReference>
<dbReference type="Gene3D" id="1.25.40.10">
    <property type="entry name" value="Tetratricopeptide repeat domain"/>
    <property type="match status" value="1"/>
</dbReference>
<keyword evidence="3" id="KW-0238">DNA-binding</keyword>
<dbReference type="Gene3D" id="3.40.50.2300">
    <property type="match status" value="1"/>
</dbReference>
<keyword evidence="5" id="KW-0597">Phosphoprotein</keyword>
<evidence type="ECO:0000313" key="7">
    <source>
        <dbReference type="EMBL" id="ALS25044.1"/>
    </source>
</evidence>
<dbReference type="GO" id="GO:0016301">
    <property type="term" value="F:kinase activity"/>
    <property type="evidence" value="ECO:0007669"/>
    <property type="project" value="UniProtKB-KW"/>
</dbReference>
<dbReference type="SMART" id="SM00448">
    <property type="entry name" value="REC"/>
    <property type="match status" value="1"/>
</dbReference>
<dbReference type="GO" id="GO:0003677">
    <property type="term" value="F:DNA binding"/>
    <property type="evidence" value="ECO:0007669"/>
    <property type="project" value="UniProtKB-KW"/>
</dbReference>
<keyword evidence="2" id="KW-0805">Transcription regulation</keyword>
<keyword evidence="8" id="KW-1185">Reference proteome</keyword>
<dbReference type="OrthoDB" id="3190595at2"/>
<keyword evidence="7" id="KW-0418">Kinase</keyword>
<dbReference type="STRING" id="162209.IJ22_47820"/>